<dbReference type="GO" id="GO:0008270">
    <property type="term" value="F:zinc ion binding"/>
    <property type="evidence" value="ECO:0007669"/>
    <property type="project" value="TreeGrafter"/>
</dbReference>
<evidence type="ECO:0000256" key="4">
    <source>
        <dbReference type="ARBA" id="ARBA00005975"/>
    </source>
</evidence>
<comment type="similarity">
    <text evidence="4">Belongs to the CDIP1/LITAF family.</text>
</comment>
<feature type="transmembrane region" description="Helical" evidence="9">
    <location>
        <begin position="61"/>
        <end position="83"/>
    </location>
</feature>
<dbReference type="Proteomes" id="UP001186944">
    <property type="component" value="Unassembled WGS sequence"/>
</dbReference>
<evidence type="ECO:0000313" key="12">
    <source>
        <dbReference type="Proteomes" id="UP001186944"/>
    </source>
</evidence>
<keyword evidence="6" id="KW-0862">Zinc</keyword>
<evidence type="ECO:0000256" key="1">
    <source>
        <dbReference type="ARBA" id="ARBA00004414"/>
    </source>
</evidence>
<reference evidence="11" key="1">
    <citation type="submission" date="2019-08" db="EMBL/GenBank/DDBJ databases">
        <title>The improved chromosome-level genome for the pearl oyster Pinctada fucata martensii using PacBio sequencing and Hi-C.</title>
        <authorList>
            <person name="Zheng Z."/>
        </authorList>
    </citation>
    <scope>NUCLEOTIDE SEQUENCE</scope>
    <source>
        <strain evidence="11">ZZ-2019</strain>
        <tissue evidence="11">Adductor muscle</tissue>
    </source>
</reference>
<dbReference type="GO" id="GO:0005765">
    <property type="term" value="C:lysosomal membrane"/>
    <property type="evidence" value="ECO:0007669"/>
    <property type="project" value="UniProtKB-SubCell"/>
</dbReference>
<name>A0AA88XV08_PINIB</name>
<evidence type="ECO:0000259" key="10">
    <source>
        <dbReference type="PROSITE" id="PS51837"/>
    </source>
</evidence>
<dbReference type="PANTHER" id="PTHR23292:SF6">
    <property type="entry name" value="FI16602P1-RELATED"/>
    <property type="match status" value="1"/>
</dbReference>
<organism evidence="11 12">
    <name type="scientific">Pinctada imbricata</name>
    <name type="common">Atlantic pearl-oyster</name>
    <name type="synonym">Pinctada martensii</name>
    <dbReference type="NCBI Taxonomy" id="66713"/>
    <lineage>
        <taxon>Eukaryota</taxon>
        <taxon>Metazoa</taxon>
        <taxon>Spiralia</taxon>
        <taxon>Lophotrochozoa</taxon>
        <taxon>Mollusca</taxon>
        <taxon>Bivalvia</taxon>
        <taxon>Autobranchia</taxon>
        <taxon>Pteriomorphia</taxon>
        <taxon>Pterioida</taxon>
        <taxon>Pterioidea</taxon>
        <taxon>Pteriidae</taxon>
        <taxon>Pinctada</taxon>
    </lineage>
</organism>
<dbReference type="Pfam" id="PF10601">
    <property type="entry name" value="zf-LITAF-like"/>
    <property type="match status" value="1"/>
</dbReference>
<evidence type="ECO:0000256" key="9">
    <source>
        <dbReference type="SAM" id="Phobius"/>
    </source>
</evidence>
<feature type="compositionally biased region" description="Low complexity" evidence="8">
    <location>
        <begin position="8"/>
        <end position="19"/>
    </location>
</feature>
<dbReference type="AlphaFoldDB" id="A0AA88XV08"/>
<evidence type="ECO:0000256" key="7">
    <source>
        <dbReference type="ARBA" id="ARBA00023136"/>
    </source>
</evidence>
<dbReference type="EMBL" id="VSWD01000010">
    <property type="protein sequence ID" value="KAK3090832.1"/>
    <property type="molecule type" value="Genomic_DNA"/>
</dbReference>
<dbReference type="InterPro" id="IPR037519">
    <property type="entry name" value="LITAF_fam"/>
</dbReference>
<keyword evidence="9" id="KW-0812">Transmembrane</keyword>
<evidence type="ECO:0000313" key="11">
    <source>
        <dbReference type="EMBL" id="KAK3090832.1"/>
    </source>
</evidence>
<dbReference type="PROSITE" id="PS51837">
    <property type="entry name" value="LITAF"/>
    <property type="match status" value="1"/>
</dbReference>
<dbReference type="PANTHER" id="PTHR23292">
    <property type="entry name" value="LIPOPOLYSACCHARIDE-INDUCED TUMOR NECROSIS FACTOR-ALPHA FACTOR"/>
    <property type="match status" value="1"/>
</dbReference>
<accession>A0AA88XV08</accession>
<gene>
    <name evidence="11" type="ORF">FSP39_014995</name>
</gene>
<keyword evidence="12" id="KW-1185">Reference proteome</keyword>
<keyword evidence="9" id="KW-1133">Transmembrane helix</keyword>
<feature type="domain" description="LITAF" evidence="10">
    <location>
        <begin position="23"/>
        <end position="107"/>
    </location>
</feature>
<keyword evidence="7 9" id="KW-0472">Membrane</keyword>
<dbReference type="SMART" id="SM00714">
    <property type="entry name" value="LITAF"/>
    <property type="match status" value="1"/>
</dbReference>
<dbReference type="GO" id="GO:0031902">
    <property type="term" value="C:late endosome membrane"/>
    <property type="evidence" value="ECO:0007669"/>
    <property type="project" value="UniProtKB-SubCell"/>
</dbReference>
<sequence length="115" mass="12551">MVGRDRASSAMAEPSASSSQDGITEESQIAIIDLKAEPVELKCPQCNMIGKTEIIYVNGSLSWITCLIMLWFGLILGCFLLPFCVKGCKDCVHKCSSCGHVFGKYRRLSSDNIPS</sequence>
<dbReference type="InterPro" id="IPR006629">
    <property type="entry name" value="LITAF"/>
</dbReference>
<evidence type="ECO:0000256" key="3">
    <source>
        <dbReference type="ARBA" id="ARBA00004630"/>
    </source>
</evidence>
<protein>
    <recommendedName>
        <fullName evidence="10">LITAF domain-containing protein</fullName>
    </recommendedName>
</protein>
<evidence type="ECO:0000256" key="2">
    <source>
        <dbReference type="ARBA" id="ARBA00004481"/>
    </source>
</evidence>
<evidence type="ECO:0000256" key="6">
    <source>
        <dbReference type="ARBA" id="ARBA00022833"/>
    </source>
</evidence>
<evidence type="ECO:0000256" key="5">
    <source>
        <dbReference type="ARBA" id="ARBA00022723"/>
    </source>
</evidence>
<proteinExistence type="inferred from homology"/>
<evidence type="ECO:0000256" key="8">
    <source>
        <dbReference type="SAM" id="MobiDB-lite"/>
    </source>
</evidence>
<feature type="region of interest" description="Disordered" evidence="8">
    <location>
        <begin position="1"/>
        <end position="24"/>
    </location>
</feature>
<comment type="subcellular location">
    <subcellularLocation>
        <location evidence="2">Endosome membrane</location>
        <topology evidence="2">Peripheral membrane protein</topology>
    </subcellularLocation>
    <subcellularLocation>
        <location evidence="1">Late endosome membrane</location>
    </subcellularLocation>
    <subcellularLocation>
        <location evidence="3">Lysosome membrane</location>
        <topology evidence="3">Peripheral membrane protein</topology>
        <orientation evidence="3">Cytoplasmic side</orientation>
    </subcellularLocation>
</comment>
<comment type="caution">
    <text evidence="11">The sequence shown here is derived from an EMBL/GenBank/DDBJ whole genome shotgun (WGS) entry which is preliminary data.</text>
</comment>
<keyword evidence="5" id="KW-0479">Metal-binding</keyword>